<dbReference type="InterPro" id="IPR002885">
    <property type="entry name" value="PPR_rpt"/>
</dbReference>
<dbReference type="InterPro" id="IPR011990">
    <property type="entry name" value="TPR-like_helical_dom_sf"/>
</dbReference>
<name>A0A7J7LB30_9MAGN</name>
<evidence type="ECO:0000256" key="3">
    <source>
        <dbReference type="PROSITE-ProRule" id="PRU00708"/>
    </source>
</evidence>
<organism evidence="5 6">
    <name type="scientific">Kingdonia uniflora</name>
    <dbReference type="NCBI Taxonomy" id="39325"/>
    <lineage>
        <taxon>Eukaryota</taxon>
        <taxon>Viridiplantae</taxon>
        <taxon>Streptophyta</taxon>
        <taxon>Embryophyta</taxon>
        <taxon>Tracheophyta</taxon>
        <taxon>Spermatophyta</taxon>
        <taxon>Magnoliopsida</taxon>
        <taxon>Ranunculales</taxon>
        <taxon>Circaeasteraceae</taxon>
        <taxon>Kingdonia</taxon>
    </lineage>
</organism>
<keyword evidence="4" id="KW-1133">Transmembrane helix</keyword>
<feature type="repeat" description="PPR" evidence="3">
    <location>
        <begin position="85"/>
        <end position="119"/>
    </location>
</feature>
<feature type="repeat" description="PPR" evidence="3">
    <location>
        <begin position="15"/>
        <end position="49"/>
    </location>
</feature>
<gene>
    <name evidence="5" type="ORF">GIB67_006682</name>
</gene>
<evidence type="ECO:0000256" key="4">
    <source>
        <dbReference type="SAM" id="Phobius"/>
    </source>
</evidence>
<reference evidence="5 6" key="1">
    <citation type="journal article" date="2020" name="IScience">
        <title>Genome Sequencing of the Endangered Kingdonia uniflora (Circaeasteraceae, Ranunculales) Reveals Potential Mechanisms of Evolutionary Specialization.</title>
        <authorList>
            <person name="Sun Y."/>
            <person name="Deng T."/>
            <person name="Zhang A."/>
            <person name="Moore M.J."/>
            <person name="Landis J.B."/>
            <person name="Lin N."/>
            <person name="Zhang H."/>
            <person name="Zhang X."/>
            <person name="Huang J."/>
            <person name="Zhang X."/>
            <person name="Sun H."/>
            <person name="Wang H."/>
        </authorList>
    </citation>
    <scope>NUCLEOTIDE SEQUENCE [LARGE SCALE GENOMIC DNA]</scope>
    <source>
        <strain evidence="5">TB1705</strain>
        <tissue evidence="5">Leaf</tissue>
    </source>
</reference>
<evidence type="ECO:0000313" key="6">
    <source>
        <dbReference type="Proteomes" id="UP000541444"/>
    </source>
</evidence>
<dbReference type="PROSITE" id="PS51375">
    <property type="entry name" value="PPR"/>
    <property type="match status" value="3"/>
</dbReference>
<dbReference type="PANTHER" id="PTHR47447">
    <property type="entry name" value="OS03G0856100 PROTEIN"/>
    <property type="match status" value="1"/>
</dbReference>
<dbReference type="PANTHER" id="PTHR47447:SF23">
    <property type="entry name" value="PENTACOTRIPEPTIDE-REPEAT REGION OF PRORP DOMAIN-CONTAINING PROTEIN"/>
    <property type="match status" value="1"/>
</dbReference>
<keyword evidence="2" id="KW-0677">Repeat</keyword>
<dbReference type="EMBL" id="JACGCM010002456">
    <property type="protein sequence ID" value="KAF6139734.1"/>
    <property type="molecule type" value="Genomic_DNA"/>
</dbReference>
<feature type="repeat" description="PPR" evidence="3">
    <location>
        <begin position="50"/>
        <end position="84"/>
    </location>
</feature>
<dbReference type="Gene3D" id="1.25.40.10">
    <property type="entry name" value="Tetratricopeptide repeat domain"/>
    <property type="match status" value="2"/>
</dbReference>
<dbReference type="NCBIfam" id="TIGR00756">
    <property type="entry name" value="PPR"/>
    <property type="match status" value="2"/>
</dbReference>
<protein>
    <recommendedName>
        <fullName evidence="7">Pentatricopeptide repeat-containing protein</fullName>
    </recommendedName>
</protein>
<comment type="caution">
    <text evidence="5">The sequence shown here is derived from an EMBL/GenBank/DDBJ whole genome shotgun (WGS) entry which is preliminary data.</text>
</comment>
<comment type="similarity">
    <text evidence="1">Belongs to the PPR family. P subfamily.</text>
</comment>
<evidence type="ECO:0000256" key="2">
    <source>
        <dbReference type="ARBA" id="ARBA00022737"/>
    </source>
</evidence>
<sequence length="152" mass="17600">MATFERMMSEVIQPDNVTWNTLIDCHCKSRRHDRADELLQEMNDSRCSPCSTTYNIMINSLGQQEKWDELKGLMEKMRNQGVIPNVIMYITLIYVYGPSGRFKDAFECMEIMKSTGFNAVSYSVSRLGQCICTKRYRTFIGFIWFSGIGLIC</sequence>
<keyword evidence="4" id="KW-0812">Transmembrane</keyword>
<evidence type="ECO:0000313" key="5">
    <source>
        <dbReference type="EMBL" id="KAF6139734.1"/>
    </source>
</evidence>
<accession>A0A7J7LB30</accession>
<evidence type="ECO:0008006" key="7">
    <source>
        <dbReference type="Google" id="ProtNLM"/>
    </source>
</evidence>
<dbReference type="Pfam" id="PF13812">
    <property type="entry name" value="PPR_3"/>
    <property type="match status" value="1"/>
</dbReference>
<feature type="transmembrane region" description="Helical" evidence="4">
    <location>
        <begin position="81"/>
        <end position="97"/>
    </location>
</feature>
<dbReference type="Pfam" id="PF13041">
    <property type="entry name" value="PPR_2"/>
    <property type="match status" value="1"/>
</dbReference>
<keyword evidence="4" id="KW-0472">Membrane</keyword>
<evidence type="ECO:0000256" key="1">
    <source>
        <dbReference type="ARBA" id="ARBA00007626"/>
    </source>
</evidence>
<proteinExistence type="inferred from homology"/>
<dbReference type="Proteomes" id="UP000541444">
    <property type="component" value="Unassembled WGS sequence"/>
</dbReference>
<keyword evidence="6" id="KW-1185">Reference proteome</keyword>
<dbReference type="AlphaFoldDB" id="A0A7J7LB30"/>
<dbReference type="OrthoDB" id="1630859at2759"/>